<accession>A0A0F9TUF8</accession>
<evidence type="ECO:0008006" key="4">
    <source>
        <dbReference type="Google" id="ProtNLM"/>
    </source>
</evidence>
<reference evidence="3" key="1">
    <citation type="journal article" date="2015" name="Nature">
        <title>Complex archaea that bridge the gap between prokaryotes and eukaryotes.</title>
        <authorList>
            <person name="Spang A."/>
            <person name="Saw J.H."/>
            <person name="Jorgensen S.L."/>
            <person name="Zaremba-Niedzwiedzka K."/>
            <person name="Martijn J."/>
            <person name="Lind A.E."/>
            <person name="van Eijk R."/>
            <person name="Schleper C."/>
            <person name="Guy L."/>
            <person name="Ettema T.J."/>
        </authorList>
    </citation>
    <scope>NUCLEOTIDE SEQUENCE</scope>
</reference>
<proteinExistence type="predicted"/>
<keyword evidence="2" id="KW-1133">Transmembrane helix</keyword>
<dbReference type="PANTHER" id="PTHR31876">
    <property type="entry name" value="COV-LIKE PROTEIN 1"/>
    <property type="match status" value="1"/>
</dbReference>
<comment type="caution">
    <text evidence="3">The sequence shown here is derived from an EMBL/GenBank/DDBJ whole genome shotgun (WGS) entry which is preliminary data.</text>
</comment>
<protein>
    <recommendedName>
        <fullName evidence="4">DUF502 domain-containing protein</fullName>
    </recommendedName>
</protein>
<dbReference type="AlphaFoldDB" id="A0A0F9TUF8"/>
<feature type="transmembrane region" description="Helical" evidence="2">
    <location>
        <begin position="86"/>
        <end position="106"/>
    </location>
</feature>
<evidence type="ECO:0000256" key="2">
    <source>
        <dbReference type="SAM" id="Phobius"/>
    </source>
</evidence>
<evidence type="ECO:0000256" key="1">
    <source>
        <dbReference type="SAM" id="MobiDB-lite"/>
    </source>
</evidence>
<dbReference type="Pfam" id="PF04367">
    <property type="entry name" value="DUF502"/>
    <property type="match status" value="1"/>
</dbReference>
<name>A0A0F9TUF8_9ZZZZ</name>
<evidence type="ECO:0000313" key="3">
    <source>
        <dbReference type="EMBL" id="KKN82964.1"/>
    </source>
</evidence>
<keyword evidence="2" id="KW-0812">Transmembrane</keyword>
<dbReference type="InterPro" id="IPR007462">
    <property type="entry name" value="COV1-like"/>
</dbReference>
<feature type="region of interest" description="Disordered" evidence="1">
    <location>
        <begin position="230"/>
        <end position="258"/>
    </location>
</feature>
<sequence>MAKSFVKDFKVFFFRGLAAMLPMMLTLMIIIYVFRFIQENVGRHLDQATQWGVIQIRRLIYGGPWSFAGADAEWQKVQAFWDTHGLAFIGIVLAFTLIYVLGRFVASIMGRWALRVLEAGFKRLPVIRQLYPQVKQVTDYFFSDRQIDFSRVVAVEYPRKGVWALGLVTAGGMKKLAEAGGSDMLTIFIPSSPMPVTGYTITVRKDEVVDLPLSIDEAFRFTISGGVIQPPAQVTRPTKEPPPPSGAANLLPNKETQA</sequence>
<gene>
    <name evidence="3" type="ORF">LCGC14_0303790</name>
</gene>
<organism evidence="3">
    <name type="scientific">marine sediment metagenome</name>
    <dbReference type="NCBI Taxonomy" id="412755"/>
    <lineage>
        <taxon>unclassified sequences</taxon>
        <taxon>metagenomes</taxon>
        <taxon>ecological metagenomes</taxon>
    </lineage>
</organism>
<keyword evidence="2" id="KW-0472">Membrane</keyword>
<dbReference type="PANTHER" id="PTHR31876:SF26">
    <property type="entry name" value="PROTEIN LIKE COV 2"/>
    <property type="match status" value="1"/>
</dbReference>
<dbReference type="EMBL" id="LAZR01000192">
    <property type="protein sequence ID" value="KKN82964.1"/>
    <property type="molecule type" value="Genomic_DNA"/>
</dbReference>
<feature type="transmembrane region" description="Helical" evidence="2">
    <location>
        <begin position="12"/>
        <end position="34"/>
    </location>
</feature>